<accession>A0A7L7KSB3</accession>
<keyword evidence="3" id="KW-1185">Reference proteome</keyword>
<evidence type="ECO:0000256" key="1">
    <source>
        <dbReference type="SAM" id="SignalP"/>
    </source>
</evidence>
<keyword evidence="1" id="KW-0732">Signal</keyword>
<feature type="signal peptide" evidence="1">
    <location>
        <begin position="1"/>
        <end position="23"/>
    </location>
</feature>
<reference evidence="2 3" key="1">
    <citation type="submission" date="2020-02" db="EMBL/GenBank/DDBJ databases">
        <authorList>
            <person name="Zheng R.K."/>
            <person name="Sun C.M."/>
        </authorList>
    </citation>
    <scope>NUCLEOTIDE SEQUENCE [LARGE SCALE GENOMIC DNA]</scope>
    <source>
        <strain evidence="3">zrk13</strain>
    </source>
</reference>
<evidence type="ECO:0000313" key="3">
    <source>
        <dbReference type="Proteomes" id="UP000514720"/>
    </source>
</evidence>
<gene>
    <name evidence="2" type="ORF">G4Z02_08120</name>
</gene>
<dbReference type="KEGG" id="xcl:G4Z02_08120"/>
<proteinExistence type="predicted"/>
<feature type="chain" id="PRO_5029548911" description="Lipoprotein" evidence="1">
    <location>
        <begin position="24"/>
        <end position="210"/>
    </location>
</feature>
<organism evidence="2 3">
    <name type="scientific">Candidatus Xianfuyuplasma coldseepsis</name>
    <dbReference type="NCBI Taxonomy" id="2782163"/>
    <lineage>
        <taxon>Bacteria</taxon>
        <taxon>Bacillati</taxon>
        <taxon>Mycoplasmatota</taxon>
        <taxon>Mollicutes</taxon>
        <taxon>Candidatus Izemoplasmatales</taxon>
        <taxon>Candidatus Izemoplasmataceae</taxon>
        <taxon>Candidatus Xianfuyuplasma</taxon>
    </lineage>
</organism>
<dbReference type="AlphaFoldDB" id="A0A7L7KSB3"/>
<evidence type="ECO:0000313" key="2">
    <source>
        <dbReference type="EMBL" id="QMS85710.1"/>
    </source>
</evidence>
<sequence length="210" mass="24460">MKKLFTMTLLLLVFALSKQHVHASDYLSYQETEFEHSGMVWMENFPDSDYEKYIEKVSKRRFFGWRTYTAYKTEPVIYTKETLYVIYNEGETPITENFRFETNRYVKKQYSASGSIALDASGPYNGFKLGLESKLDSSITTTTMNQEEEEITIKVLVDPNTHLLVQVKGEGKVSNGVAAYYAFWKRIRQGGWEVFIVTTEYYSIVKEVIE</sequence>
<evidence type="ECO:0008006" key="4">
    <source>
        <dbReference type="Google" id="ProtNLM"/>
    </source>
</evidence>
<dbReference type="EMBL" id="CP048914">
    <property type="protein sequence ID" value="QMS85710.1"/>
    <property type="molecule type" value="Genomic_DNA"/>
</dbReference>
<dbReference type="Proteomes" id="UP000514720">
    <property type="component" value="Chromosome"/>
</dbReference>
<dbReference type="RefSeq" id="WP_258877515.1">
    <property type="nucleotide sequence ID" value="NZ_CP048914.1"/>
</dbReference>
<name>A0A7L7KSB3_9MOLU</name>
<protein>
    <recommendedName>
        <fullName evidence="4">Lipoprotein</fullName>
    </recommendedName>
</protein>